<accession>A0A654KI22</accession>
<keyword evidence="8" id="KW-0812">Transmembrane</keyword>
<evidence type="ECO:0000256" key="5">
    <source>
        <dbReference type="ARBA" id="ARBA00022670"/>
    </source>
</evidence>
<evidence type="ECO:0000259" key="10">
    <source>
        <dbReference type="Pfam" id="PF10502"/>
    </source>
</evidence>
<dbReference type="InterPro" id="IPR036286">
    <property type="entry name" value="LexA/Signal_pep-like_sf"/>
</dbReference>
<dbReference type="CDD" id="cd06530">
    <property type="entry name" value="S26_SPase_I"/>
    <property type="match status" value="1"/>
</dbReference>
<dbReference type="InterPro" id="IPR019533">
    <property type="entry name" value="Peptidase_S26"/>
</dbReference>
<dbReference type="PANTHER" id="PTHR43390">
    <property type="entry name" value="SIGNAL PEPTIDASE I"/>
    <property type="match status" value="1"/>
</dbReference>
<dbReference type="KEGG" id="teq:TEQUI_1105"/>
<evidence type="ECO:0000256" key="2">
    <source>
        <dbReference type="ARBA" id="ARBA00009370"/>
    </source>
</evidence>
<dbReference type="InterPro" id="IPR000223">
    <property type="entry name" value="Pept_S26A_signal_pept_1"/>
</dbReference>
<dbReference type="GO" id="GO:0009003">
    <property type="term" value="F:signal peptidase activity"/>
    <property type="evidence" value="ECO:0007669"/>
    <property type="project" value="UniProtKB-EC"/>
</dbReference>
<keyword evidence="6 8" id="KW-0378">Hydrolase</keyword>
<dbReference type="PANTHER" id="PTHR43390:SF1">
    <property type="entry name" value="CHLOROPLAST PROCESSING PEPTIDASE"/>
    <property type="match status" value="1"/>
</dbReference>
<dbReference type="InterPro" id="IPR019757">
    <property type="entry name" value="Pept_S26A_signal_pept_1_Lys-AS"/>
</dbReference>
<dbReference type="PROSITE" id="PS00501">
    <property type="entry name" value="SPASE_I_1"/>
    <property type="match status" value="1"/>
</dbReference>
<evidence type="ECO:0000256" key="8">
    <source>
        <dbReference type="RuleBase" id="RU003993"/>
    </source>
</evidence>
<dbReference type="Gene3D" id="2.10.109.10">
    <property type="entry name" value="Umud Fragment, subunit A"/>
    <property type="match status" value="1"/>
</dbReference>
<keyword evidence="8" id="KW-1133">Transmembrane helix</keyword>
<feature type="active site" evidence="7">
    <location>
        <position position="73"/>
    </location>
</feature>
<dbReference type="GO" id="GO:0004252">
    <property type="term" value="F:serine-type endopeptidase activity"/>
    <property type="evidence" value="ECO:0007669"/>
    <property type="project" value="InterPro"/>
</dbReference>
<evidence type="ECO:0000256" key="3">
    <source>
        <dbReference type="ARBA" id="ARBA00013208"/>
    </source>
</evidence>
<proteinExistence type="inferred from homology"/>
<keyword evidence="8" id="KW-0472">Membrane</keyword>
<dbReference type="PROSITE" id="PS00760">
    <property type="entry name" value="SPASE_I_2"/>
    <property type="match status" value="1"/>
</dbReference>
<comment type="catalytic activity">
    <reaction evidence="1 8">
        <text>Cleavage of hydrophobic, N-terminal signal or leader sequences from secreted and periplasmic proteins.</text>
        <dbReference type="EC" id="3.4.21.89"/>
    </reaction>
</comment>
<dbReference type="InterPro" id="IPR019758">
    <property type="entry name" value="Pept_S26A_signal_pept_1_CS"/>
</dbReference>
<keyword evidence="5 8" id="KW-0645">Protease</keyword>
<dbReference type="SUPFAM" id="SSF51306">
    <property type="entry name" value="LexA/Signal peptidase"/>
    <property type="match status" value="1"/>
</dbReference>
<evidence type="ECO:0000256" key="6">
    <source>
        <dbReference type="ARBA" id="ARBA00022801"/>
    </source>
</evidence>
<dbReference type="Proteomes" id="UP000007472">
    <property type="component" value="Chromosome"/>
</dbReference>
<comment type="subcellular location">
    <subcellularLocation>
        <location evidence="9">Membrane</location>
        <topology evidence="9">Single-pass type II membrane protein</topology>
    </subcellularLocation>
</comment>
<protein>
    <recommendedName>
        <fullName evidence="4 8">Signal peptidase I</fullName>
        <ecNumber evidence="3 8">3.4.21.89</ecNumber>
    </recommendedName>
</protein>
<dbReference type="EC" id="3.4.21.89" evidence="3 8"/>
<dbReference type="PRINTS" id="PR00727">
    <property type="entry name" value="LEADERPTASE"/>
</dbReference>
<organism evidence="11 12">
    <name type="scientific">Taylorella equigenitalis (strain MCE9)</name>
    <dbReference type="NCBI Taxonomy" id="937774"/>
    <lineage>
        <taxon>Bacteria</taxon>
        <taxon>Pseudomonadati</taxon>
        <taxon>Pseudomonadota</taxon>
        <taxon>Betaproteobacteria</taxon>
        <taxon>Burkholderiales</taxon>
        <taxon>Alcaligenaceae</taxon>
        <taxon>Taylorella</taxon>
    </lineage>
</organism>
<feature type="transmembrane region" description="Helical" evidence="8">
    <location>
        <begin position="41"/>
        <end position="63"/>
    </location>
</feature>
<evidence type="ECO:0000256" key="9">
    <source>
        <dbReference type="RuleBase" id="RU362042"/>
    </source>
</evidence>
<name>A0A654KI22_TAYEM</name>
<dbReference type="InterPro" id="IPR019756">
    <property type="entry name" value="Pept_S26A_signal_pept_1_Ser-AS"/>
</dbReference>
<evidence type="ECO:0000313" key="11">
    <source>
        <dbReference type="EMBL" id="ADU92029.1"/>
    </source>
</evidence>
<dbReference type="NCBIfam" id="TIGR02227">
    <property type="entry name" value="sigpep_I_bact"/>
    <property type="match status" value="1"/>
</dbReference>
<evidence type="ECO:0000256" key="1">
    <source>
        <dbReference type="ARBA" id="ARBA00000677"/>
    </source>
</evidence>
<evidence type="ECO:0000256" key="4">
    <source>
        <dbReference type="ARBA" id="ARBA00019232"/>
    </source>
</evidence>
<dbReference type="Pfam" id="PF10502">
    <property type="entry name" value="Peptidase_S26"/>
    <property type="match status" value="1"/>
</dbReference>
<dbReference type="GO" id="GO:0016020">
    <property type="term" value="C:membrane"/>
    <property type="evidence" value="ECO:0007669"/>
    <property type="project" value="UniProtKB-SubCell"/>
</dbReference>
<reference evidence="11 12" key="1">
    <citation type="journal article" date="2011" name="J. Bacteriol.">
        <title>Genome sequence of Taylorella equigenitalis MCE9, the causative agent of contagious equine metritis.</title>
        <authorList>
            <person name="Hebert L."/>
            <person name="Moumen B."/>
            <person name="Duquesne F."/>
            <person name="Breuil M.F."/>
            <person name="Laugier C."/>
            <person name="Batto J.M."/>
            <person name="Renault P."/>
            <person name="Petry S."/>
        </authorList>
    </citation>
    <scope>NUCLEOTIDE SEQUENCE [LARGE SCALE GENOMIC DNA]</scope>
    <source>
        <strain evidence="11 12">MCE9</strain>
    </source>
</reference>
<dbReference type="AlphaFoldDB" id="A0A654KI22"/>
<dbReference type="PROSITE" id="PS00761">
    <property type="entry name" value="SPASE_I_3"/>
    <property type="match status" value="1"/>
</dbReference>
<feature type="active site" evidence="7">
    <location>
        <position position="128"/>
    </location>
</feature>
<evidence type="ECO:0000313" key="12">
    <source>
        <dbReference type="Proteomes" id="UP000007472"/>
    </source>
</evidence>
<sequence length="267" mass="30579">MDIVFLVLVIVTFTAMALEKYVLKPRRIRLYGSEADKYSNGFLNYIGSLFGLVLFIFLLRAFVVEPFRIPSGSMLPTLQKGDFILVNKFKYGLRFPIINQKLVSLGSPNRGDIVVFRYPLNTSQDYIKRIIGIPGDVIVYENKQLYVNGKAIESISDGPYVKAEQQSGKPELYKEKLFSIEHGILQMPGLYPIKPIEQFEGIESCKYYLQSAVECKVPEGHYFVMGDNRDNSLDSRYWGFVPDKYLAGKAFFIWLNFEDFGRIGPIK</sequence>
<evidence type="ECO:0000256" key="7">
    <source>
        <dbReference type="PIRSR" id="PIRSR600223-1"/>
    </source>
</evidence>
<gene>
    <name evidence="11" type="ordered locus">TEQUI_1105</name>
</gene>
<comment type="similarity">
    <text evidence="2 9">Belongs to the peptidase S26 family.</text>
</comment>
<feature type="domain" description="Peptidase S26" evidence="10">
    <location>
        <begin position="44"/>
        <end position="254"/>
    </location>
</feature>
<dbReference type="GO" id="GO:0006465">
    <property type="term" value="P:signal peptide processing"/>
    <property type="evidence" value="ECO:0007669"/>
    <property type="project" value="InterPro"/>
</dbReference>
<dbReference type="EMBL" id="CP002456">
    <property type="protein sequence ID" value="ADU92029.1"/>
    <property type="molecule type" value="Genomic_DNA"/>
</dbReference>